<proteinExistence type="predicted"/>
<name>A0AAE1DZ68_9GAST</name>
<accession>A0AAE1DZ68</accession>
<dbReference type="EMBL" id="JAWDGP010001763">
    <property type="protein sequence ID" value="KAK3788416.1"/>
    <property type="molecule type" value="Genomic_DNA"/>
</dbReference>
<gene>
    <name evidence="1" type="ORF">RRG08_012591</name>
</gene>
<sequence length="77" mass="8644">MLYKLNITGEMLAMELLLVGIVRGYNTLVVNRAMSCGVAWQVESSPTDRSGSALFDPPDNKILVFPRSQSRIHMYKI</sequence>
<dbReference type="Proteomes" id="UP001283361">
    <property type="component" value="Unassembled WGS sequence"/>
</dbReference>
<keyword evidence="2" id="KW-1185">Reference proteome</keyword>
<dbReference type="AlphaFoldDB" id="A0AAE1DZ68"/>
<organism evidence="1 2">
    <name type="scientific">Elysia crispata</name>
    <name type="common">lettuce slug</name>
    <dbReference type="NCBI Taxonomy" id="231223"/>
    <lineage>
        <taxon>Eukaryota</taxon>
        <taxon>Metazoa</taxon>
        <taxon>Spiralia</taxon>
        <taxon>Lophotrochozoa</taxon>
        <taxon>Mollusca</taxon>
        <taxon>Gastropoda</taxon>
        <taxon>Heterobranchia</taxon>
        <taxon>Euthyneura</taxon>
        <taxon>Panpulmonata</taxon>
        <taxon>Sacoglossa</taxon>
        <taxon>Placobranchoidea</taxon>
        <taxon>Plakobranchidae</taxon>
        <taxon>Elysia</taxon>
    </lineage>
</organism>
<comment type="caution">
    <text evidence="1">The sequence shown here is derived from an EMBL/GenBank/DDBJ whole genome shotgun (WGS) entry which is preliminary data.</text>
</comment>
<evidence type="ECO:0000313" key="2">
    <source>
        <dbReference type="Proteomes" id="UP001283361"/>
    </source>
</evidence>
<protein>
    <submittedName>
        <fullName evidence="1">Uncharacterized protein</fullName>
    </submittedName>
</protein>
<evidence type="ECO:0000313" key="1">
    <source>
        <dbReference type="EMBL" id="KAK3788416.1"/>
    </source>
</evidence>
<reference evidence="1" key="1">
    <citation type="journal article" date="2023" name="G3 (Bethesda)">
        <title>A reference genome for the long-term kleptoplast-retaining sea slug Elysia crispata morphotype clarki.</title>
        <authorList>
            <person name="Eastman K.E."/>
            <person name="Pendleton A.L."/>
            <person name="Shaikh M.A."/>
            <person name="Suttiyut T."/>
            <person name="Ogas R."/>
            <person name="Tomko P."/>
            <person name="Gavelis G."/>
            <person name="Widhalm J.R."/>
            <person name="Wisecaver J.H."/>
        </authorList>
    </citation>
    <scope>NUCLEOTIDE SEQUENCE</scope>
    <source>
        <strain evidence="1">ECLA1</strain>
    </source>
</reference>